<dbReference type="InterPro" id="IPR006121">
    <property type="entry name" value="HMA_dom"/>
</dbReference>
<reference evidence="3" key="1">
    <citation type="submission" date="2022-07" db="EMBL/GenBank/DDBJ databases">
        <title>Taxonomy of Novel Oxalotrophic and Methylotrophic Bacteria.</title>
        <authorList>
            <person name="Sahin N."/>
            <person name="Tani A."/>
        </authorList>
    </citation>
    <scope>NUCLEOTIDE SEQUENCE</scope>
    <source>
        <strain evidence="3">Y10</strain>
    </source>
</reference>
<evidence type="ECO:0000256" key="1">
    <source>
        <dbReference type="SAM" id="SignalP"/>
    </source>
</evidence>
<accession>A0ABQ5MG71</accession>
<comment type="caution">
    <text evidence="3">The sequence shown here is derived from an EMBL/GenBank/DDBJ whole genome shotgun (WGS) entry which is preliminary data.</text>
</comment>
<protein>
    <recommendedName>
        <fullName evidence="2">HMA domain-containing protein</fullName>
    </recommendedName>
</protein>
<dbReference type="PROSITE" id="PS50846">
    <property type="entry name" value="HMA_2"/>
    <property type="match status" value="1"/>
</dbReference>
<dbReference type="InterPro" id="IPR036163">
    <property type="entry name" value="HMA_dom_sf"/>
</dbReference>
<keyword evidence="4" id="KW-1185">Reference proteome</keyword>
<feature type="domain" description="HMA" evidence="2">
    <location>
        <begin position="38"/>
        <end position="105"/>
    </location>
</feature>
<sequence>MKKIFYYVSVACILLTVSCNTATKEQAAKTEVAAANISNTEFNIDGMTCAVGCAATIEKQLNELDGVQQAKVDFENKKASVAFDSTKLSLEAIATTVTTIGDGHTYKVYNMAKTDEKAHTCTADCSKGCTAEKKENCTAKTKAAGCNGKAKMDCCAKKTT</sequence>
<dbReference type="Gene3D" id="3.30.70.100">
    <property type="match status" value="1"/>
</dbReference>
<dbReference type="Proteomes" id="UP001143543">
    <property type="component" value="Unassembled WGS sequence"/>
</dbReference>
<evidence type="ECO:0000313" key="3">
    <source>
        <dbReference type="EMBL" id="GLB48400.1"/>
    </source>
</evidence>
<dbReference type="SUPFAM" id="SSF55008">
    <property type="entry name" value="HMA, heavy metal-associated domain"/>
    <property type="match status" value="1"/>
</dbReference>
<dbReference type="RefSeq" id="WP_281764044.1">
    <property type="nucleotide sequence ID" value="NZ_BRVO01000001.1"/>
</dbReference>
<dbReference type="Pfam" id="PF00403">
    <property type="entry name" value="HMA"/>
    <property type="match status" value="1"/>
</dbReference>
<feature type="chain" id="PRO_5046063384" description="HMA domain-containing protein" evidence="1">
    <location>
        <begin position="22"/>
        <end position="160"/>
    </location>
</feature>
<gene>
    <name evidence="3" type="ORF">Y10_07680</name>
</gene>
<organism evidence="3 4">
    <name type="scientific">Neptunitalea lumnitzerae</name>
    <dbReference type="NCBI Taxonomy" id="2965509"/>
    <lineage>
        <taxon>Bacteria</taxon>
        <taxon>Pseudomonadati</taxon>
        <taxon>Bacteroidota</taxon>
        <taxon>Flavobacteriia</taxon>
        <taxon>Flavobacteriales</taxon>
        <taxon>Flavobacteriaceae</taxon>
        <taxon>Neptunitalea</taxon>
    </lineage>
</organism>
<evidence type="ECO:0000259" key="2">
    <source>
        <dbReference type="PROSITE" id="PS50846"/>
    </source>
</evidence>
<keyword evidence="1" id="KW-0732">Signal</keyword>
<proteinExistence type="predicted"/>
<dbReference type="EMBL" id="BRVO01000001">
    <property type="protein sequence ID" value="GLB48400.1"/>
    <property type="molecule type" value="Genomic_DNA"/>
</dbReference>
<feature type="signal peptide" evidence="1">
    <location>
        <begin position="1"/>
        <end position="21"/>
    </location>
</feature>
<dbReference type="PROSITE" id="PS51257">
    <property type="entry name" value="PROKAR_LIPOPROTEIN"/>
    <property type="match status" value="1"/>
</dbReference>
<name>A0ABQ5MG71_9FLAO</name>
<evidence type="ECO:0000313" key="4">
    <source>
        <dbReference type="Proteomes" id="UP001143543"/>
    </source>
</evidence>
<dbReference type="CDD" id="cd00371">
    <property type="entry name" value="HMA"/>
    <property type="match status" value="1"/>
</dbReference>